<dbReference type="HOGENOM" id="CLU_2237643_0_0_1"/>
<organism evidence="1 2">
    <name type="scientific">Serendipita indica (strain DSM 11827)</name>
    <name type="common">Root endophyte fungus</name>
    <name type="synonym">Piriformospora indica</name>
    <dbReference type="NCBI Taxonomy" id="1109443"/>
    <lineage>
        <taxon>Eukaryota</taxon>
        <taxon>Fungi</taxon>
        <taxon>Dikarya</taxon>
        <taxon>Basidiomycota</taxon>
        <taxon>Agaricomycotina</taxon>
        <taxon>Agaricomycetes</taxon>
        <taxon>Sebacinales</taxon>
        <taxon>Serendipitaceae</taxon>
        <taxon>Serendipita</taxon>
    </lineage>
</organism>
<dbReference type="InParanoid" id="G4U013"/>
<gene>
    <name evidence="1" type="ORF">PIIN_10891</name>
</gene>
<dbReference type="AlphaFoldDB" id="G4U013"/>
<evidence type="ECO:0000313" key="2">
    <source>
        <dbReference type="Proteomes" id="UP000007148"/>
    </source>
</evidence>
<protein>
    <submittedName>
        <fullName evidence="1">Uncharacterized protein</fullName>
    </submittedName>
</protein>
<keyword evidence="2" id="KW-1185">Reference proteome</keyword>
<accession>G4U013</accession>
<dbReference type="EMBL" id="CAFZ01001097">
    <property type="protein sequence ID" value="CCA76906.1"/>
    <property type="molecule type" value="Genomic_DNA"/>
</dbReference>
<proteinExistence type="predicted"/>
<dbReference type="Proteomes" id="UP000007148">
    <property type="component" value="Unassembled WGS sequence"/>
</dbReference>
<evidence type="ECO:0000313" key="1">
    <source>
        <dbReference type="EMBL" id="CCA76906.1"/>
    </source>
</evidence>
<comment type="caution">
    <text evidence="1">The sequence shown here is derived from an EMBL/GenBank/DDBJ whole genome shotgun (WGS) entry which is preliminary data.</text>
</comment>
<sequence>MVTNNAWMLVYVCNFIDRPHICRILGHHVSLDYHKAATTLGHMWRPQLESALPGMSAHVGPHLVILYQMREIDMPLVLSGSIEVARDQINAASVANLDKRSLGML</sequence>
<reference evidence="1 2" key="1">
    <citation type="journal article" date="2011" name="PLoS Pathog.">
        <title>Endophytic Life Strategies Decoded by Genome and Transcriptome Analyses of the Mutualistic Root Symbiont Piriformospora indica.</title>
        <authorList>
            <person name="Zuccaro A."/>
            <person name="Lahrmann U."/>
            <person name="Guldener U."/>
            <person name="Langen G."/>
            <person name="Pfiffi S."/>
            <person name="Biedenkopf D."/>
            <person name="Wong P."/>
            <person name="Samans B."/>
            <person name="Grimm C."/>
            <person name="Basiewicz M."/>
            <person name="Murat C."/>
            <person name="Martin F."/>
            <person name="Kogel K.H."/>
        </authorList>
    </citation>
    <scope>NUCLEOTIDE SEQUENCE [LARGE SCALE GENOMIC DNA]</scope>
    <source>
        <strain evidence="1 2">DSM 11827</strain>
    </source>
</reference>
<name>G4U013_SERID</name>